<dbReference type="InterPro" id="IPR011063">
    <property type="entry name" value="TilS/TtcA_N"/>
</dbReference>
<dbReference type="NCBIfam" id="TIGR02432">
    <property type="entry name" value="lysidine_TilS_N"/>
    <property type="match status" value="1"/>
</dbReference>
<accession>A0A563VIT3</accession>
<dbReference type="GO" id="GO:0032267">
    <property type="term" value="F:tRNA(Ile)-lysidine synthase activity"/>
    <property type="evidence" value="ECO:0007669"/>
    <property type="project" value="UniProtKB-EC"/>
</dbReference>
<evidence type="ECO:0000256" key="4">
    <source>
        <dbReference type="ARBA" id="ARBA00022741"/>
    </source>
</evidence>
<reference evidence="10 11" key="1">
    <citation type="submission" date="2019-01" db="EMBL/GenBank/DDBJ databases">
        <authorList>
            <person name="Brito A."/>
        </authorList>
    </citation>
    <scope>NUCLEOTIDE SEQUENCE [LARGE SCALE GENOMIC DNA]</scope>
    <source>
        <strain evidence="10">1</strain>
    </source>
</reference>
<name>A0A563VIT3_9CYAN</name>
<comment type="similarity">
    <text evidence="7">Belongs to the tRNA(Ile)-lysidine synthase family.</text>
</comment>
<sequence length="330" mass="37835">MNRKADWSLFHTRLHQKLRQDNLLPKQANILIAVSGGQDSLCLSKLLLDLQPKWQWNIAIAHCDHNWSTDAGIADHVEKIATKWLVSFYLKQASNLKETEAAARKWRYQALIEIADTHNFNYIVTGHTKSDRAETFLYNLIRGAGADGLSSLSWQRNLTDNIVLVRPILDFTRSETLEFCQQFELPIWVDAVNSNLKYARNRIRQDLIPYLQDNFNPQVENALVQTVKLLRADTQYLEAQATNLSATIIHSDYRQLNRLKLQPIPLALQRRIIRQFLPQVIAKQPNFAQIEAVRNLINAPNKTRTSTLAKGIAAEVSGEWIVFKGMRDEG</sequence>
<keyword evidence="5 7" id="KW-0067">ATP-binding</keyword>
<dbReference type="PANTHER" id="PTHR43033:SF1">
    <property type="entry name" value="TRNA(ILE)-LYSIDINE SYNTHASE-RELATED"/>
    <property type="match status" value="1"/>
</dbReference>
<dbReference type="Gene3D" id="3.40.50.620">
    <property type="entry name" value="HUPs"/>
    <property type="match status" value="1"/>
</dbReference>
<keyword evidence="11" id="KW-1185">Reference proteome</keyword>
<dbReference type="InterPro" id="IPR012795">
    <property type="entry name" value="tRNA_Ile_lys_synt_N"/>
</dbReference>
<evidence type="ECO:0000256" key="6">
    <source>
        <dbReference type="ARBA" id="ARBA00048539"/>
    </source>
</evidence>
<keyword evidence="4 7" id="KW-0547">Nucleotide-binding</keyword>
<keyword evidence="2 7" id="KW-0436">Ligase</keyword>
<dbReference type="EMBL" id="CAACVJ010000001">
    <property type="protein sequence ID" value="VEP11291.1"/>
    <property type="molecule type" value="Genomic_DNA"/>
</dbReference>
<dbReference type="CDD" id="cd01992">
    <property type="entry name" value="TilS_N"/>
    <property type="match status" value="1"/>
</dbReference>
<evidence type="ECO:0000313" key="11">
    <source>
        <dbReference type="Proteomes" id="UP000320055"/>
    </source>
</evidence>
<dbReference type="SUPFAM" id="SSF52402">
    <property type="entry name" value="Adenine nucleotide alpha hydrolases-like"/>
    <property type="match status" value="1"/>
</dbReference>
<dbReference type="InterPro" id="IPR015262">
    <property type="entry name" value="tRNA_Ile_lys_synt_subst-bd"/>
</dbReference>
<dbReference type="InterPro" id="IPR012094">
    <property type="entry name" value="tRNA_Ile_lys_synt"/>
</dbReference>
<gene>
    <name evidence="7 10" type="primary">tilS</name>
    <name evidence="10" type="ORF">H1P_10076</name>
</gene>
<dbReference type="SUPFAM" id="SSF82829">
    <property type="entry name" value="MesJ substrate recognition domain-like"/>
    <property type="match status" value="1"/>
</dbReference>
<evidence type="ECO:0000259" key="9">
    <source>
        <dbReference type="Pfam" id="PF09179"/>
    </source>
</evidence>
<evidence type="ECO:0000313" key="10">
    <source>
        <dbReference type="EMBL" id="VEP11291.1"/>
    </source>
</evidence>
<dbReference type="GO" id="GO:0006400">
    <property type="term" value="P:tRNA modification"/>
    <property type="evidence" value="ECO:0007669"/>
    <property type="project" value="UniProtKB-UniRule"/>
</dbReference>
<keyword evidence="3 7" id="KW-0819">tRNA processing</keyword>
<evidence type="ECO:0000256" key="2">
    <source>
        <dbReference type="ARBA" id="ARBA00022598"/>
    </source>
</evidence>
<evidence type="ECO:0000259" key="8">
    <source>
        <dbReference type="Pfam" id="PF01171"/>
    </source>
</evidence>
<evidence type="ECO:0000256" key="5">
    <source>
        <dbReference type="ARBA" id="ARBA00022840"/>
    </source>
</evidence>
<dbReference type="Pfam" id="PF09179">
    <property type="entry name" value="TilS"/>
    <property type="match status" value="1"/>
</dbReference>
<feature type="domain" description="tRNA(Ile)-lysidine/2-thiocytidine synthase N-terminal" evidence="8">
    <location>
        <begin position="30"/>
        <end position="205"/>
    </location>
</feature>
<evidence type="ECO:0000256" key="1">
    <source>
        <dbReference type="ARBA" id="ARBA00022490"/>
    </source>
</evidence>
<dbReference type="OrthoDB" id="9807403at2"/>
<protein>
    <recommendedName>
        <fullName evidence="7">tRNA(Ile)-lysidine synthase</fullName>
        <ecNumber evidence="7">6.3.4.19</ecNumber>
    </recommendedName>
    <alternativeName>
        <fullName evidence="7">tRNA(Ile)-2-lysyl-cytidine synthase</fullName>
    </alternativeName>
    <alternativeName>
        <fullName evidence="7">tRNA(Ile)-lysidine synthetase</fullName>
    </alternativeName>
</protein>
<dbReference type="GO" id="GO:0005737">
    <property type="term" value="C:cytoplasm"/>
    <property type="evidence" value="ECO:0007669"/>
    <property type="project" value="UniProtKB-SubCell"/>
</dbReference>
<dbReference type="Gene3D" id="1.20.59.20">
    <property type="match status" value="1"/>
</dbReference>
<evidence type="ECO:0000256" key="7">
    <source>
        <dbReference type="HAMAP-Rule" id="MF_01161"/>
    </source>
</evidence>
<dbReference type="AlphaFoldDB" id="A0A563VIT3"/>
<dbReference type="Pfam" id="PF01171">
    <property type="entry name" value="ATP_bind_3"/>
    <property type="match status" value="1"/>
</dbReference>
<dbReference type="InterPro" id="IPR014729">
    <property type="entry name" value="Rossmann-like_a/b/a_fold"/>
</dbReference>
<dbReference type="RefSeq" id="WP_144862977.1">
    <property type="nucleotide sequence ID" value="NZ_LR213766.1"/>
</dbReference>
<keyword evidence="1 7" id="KW-0963">Cytoplasm</keyword>
<dbReference type="Proteomes" id="UP000320055">
    <property type="component" value="Unassembled WGS sequence"/>
</dbReference>
<comment type="domain">
    <text evidence="7">The N-terminal region contains the highly conserved SGGXDS motif, predicted to be a P-loop motif involved in ATP binding.</text>
</comment>
<feature type="binding site" evidence="7">
    <location>
        <begin position="35"/>
        <end position="40"/>
    </location>
    <ligand>
        <name>ATP</name>
        <dbReference type="ChEBI" id="CHEBI:30616"/>
    </ligand>
</feature>
<comment type="catalytic activity">
    <reaction evidence="6 7">
        <text>cytidine(34) in tRNA(Ile2) + L-lysine + ATP = lysidine(34) in tRNA(Ile2) + AMP + diphosphate + H(+)</text>
        <dbReference type="Rhea" id="RHEA:43744"/>
        <dbReference type="Rhea" id="RHEA-COMP:10625"/>
        <dbReference type="Rhea" id="RHEA-COMP:10670"/>
        <dbReference type="ChEBI" id="CHEBI:15378"/>
        <dbReference type="ChEBI" id="CHEBI:30616"/>
        <dbReference type="ChEBI" id="CHEBI:32551"/>
        <dbReference type="ChEBI" id="CHEBI:33019"/>
        <dbReference type="ChEBI" id="CHEBI:82748"/>
        <dbReference type="ChEBI" id="CHEBI:83665"/>
        <dbReference type="ChEBI" id="CHEBI:456215"/>
        <dbReference type="EC" id="6.3.4.19"/>
    </reaction>
</comment>
<dbReference type="PANTHER" id="PTHR43033">
    <property type="entry name" value="TRNA(ILE)-LYSIDINE SYNTHASE-RELATED"/>
    <property type="match status" value="1"/>
</dbReference>
<comment type="subcellular location">
    <subcellularLocation>
        <location evidence="7">Cytoplasm</location>
    </subcellularLocation>
</comment>
<feature type="domain" description="tRNA(Ile)-lysidine synthase substrate-binding" evidence="9">
    <location>
        <begin position="260"/>
        <end position="300"/>
    </location>
</feature>
<proteinExistence type="inferred from homology"/>
<evidence type="ECO:0000256" key="3">
    <source>
        <dbReference type="ARBA" id="ARBA00022694"/>
    </source>
</evidence>
<comment type="function">
    <text evidence="7">Ligates lysine onto the cytidine present at position 34 of the AUA codon-specific tRNA(Ile) that contains the anticodon CAU, in an ATP-dependent manner. Cytidine is converted to lysidine, thus changing the amino acid specificity of the tRNA from methionine to isoleucine.</text>
</comment>
<dbReference type="GO" id="GO:0005524">
    <property type="term" value="F:ATP binding"/>
    <property type="evidence" value="ECO:0007669"/>
    <property type="project" value="UniProtKB-UniRule"/>
</dbReference>
<organism evidence="10 11">
    <name type="scientific">Hyella patelloides LEGE 07179</name>
    <dbReference type="NCBI Taxonomy" id="945734"/>
    <lineage>
        <taxon>Bacteria</taxon>
        <taxon>Bacillati</taxon>
        <taxon>Cyanobacteriota</taxon>
        <taxon>Cyanophyceae</taxon>
        <taxon>Pleurocapsales</taxon>
        <taxon>Hyellaceae</taxon>
        <taxon>Hyella</taxon>
    </lineage>
</organism>
<dbReference type="HAMAP" id="MF_01161">
    <property type="entry name" value="tRNA_Ile_lys_synt"/>
    <property type="match status" value="1"/>
</dbReference>
<dbReference type="EC" id="6.3.4.19" evidence="7"/>